<keyword evidence="5" id="KW-0547">Nucleotide-binding</keyword>
<keyword evidence="2 3" id="KW-0560">Oxidoreductase</keyword>
<dbReference type="GO" id="GO:0006538">
    <property type="term" value="P:L-glutamate catabolic process"/>
    <property type="evidence" value="ECO:0007669"/>
    <property type="project" value="TreeGrafter"/>
</dbReference>
<evidence type="ECO:0000256" key="2">
    <source>
        <dbReference type="ARBA" id="ARBA00023002"/>
    </source>
</evidence>
<evidence type="ECO:0000256" key="6">
    <source>
        <dbReference type="PIRSR" id="PIRSR000185-3"/>
    </source>
</evidence>
<evidence type="ECO:0000256" key="3">
    <source>
        <dbReference type="PIRNR" id="PIRNR000185"/>
    </source>
</evidence>
<dbReference type="Proteomes" id="UP000885847">
    <property type="component" value="Unassembled WGS sequence"/>
</dbReference>
<dbReference type="PANTHER" id="PTHR11606:SF13">
    <property type="entry name" value="GLUTAMATE DEHYDROGENASE 1, MITOCHONDRIAL"/>
    <property type="match status" value="1"/>
</dbReference>
<feature type="active site" description="Proton donor" evidence="4">
    <location>
        <position position="104"/>
    </location>
</feature>
<comment type="caution">
    <text evidence="9">The sequence shown here is derived from an EMBL/GenBank/DDBJ whole genome shotgun (WGS) entry which is preliminary data.</text>
</comment>
<feature type="domain" description="Glutamate/phenylalanine/leucine/valine/L-tryptophan dehydrogenase C-terminal" evidence="8">
    <location>
        <begin position="181"/>
        <end position="412"/>
    </location>
</feature>
<dbReference type="Gene3D" id="3.40.50.720">
    <property type="entry name" value="NAD(P)-binding Rossmann-like Domain"/>
    <property type="match status" value="1"/>
</dbReference>
<sequence length="415" mass="45817">MGISPYEMMKEQLEKAASIMRLERELLEVLKHPKRVIEVSIPIKMDDGSIKVFTGYRCQYNDFRGPFKGGIRFHPDVTKDEVIALAGWMTWKCAVIDIPFGGGKGGVICDPTGMSEGELERLTRRFTYALMPVLGPSMDIPAPDVFTGSKTMAWIMDTYSAFKGINQPGVVTGKSRSIGGSVGRREATGKGVAIVTSEYLRIKGESIEGKTVAVQGFGNVGSYAALYFHRMGAKVVGISDITGGIVNPSGINVPELIKYVEETKGVKGFPDAEDMPKKDDILYLDVDILVPAALEGAITELNVDHIRARYISEGANGPTTPEADEILSKRGIDVIPDILANSGGVLVSYFEWVQANQGYFWDEEEVDRRMKKKLSRATEEVYRTSKKYNVDLRTGSYILALSRIQEVYRDRGLFP</sequence>
<dbReference type="InterPro" id="IPR006097">
    <property type="entry name" value="Glu/Leu/Phe/Val/Trp_DH_dimer"/>
</dbReference>
<dbReference type="InterPro" id="IPR046346">
    <property type="entry name" value="Aminoacid_DH-like_N_sf"/>
</dbReference>
<dbReference type="Pfam" id="PF02812">
    <property type="entry name" value="ELFV_dehydrog_N"/>
    <property type="match status" value="1"/>
</dbReference>
<dbReference type="PROSITE" id="PS00074">
    <property type="entry name" value="GLFV_DEHYDROGENASE"/>
    <property type="match status" value="1"/>
</dbReference>
<feature type="binding site" evidence="5">
    <location>
        <position position="348"/>
    </location>
    <ligand>
        <name>substrate</name>
    </ligand>
</feature>
<dbReference type="SMART" id="SM00839">
    <property type="entry name" value="ELFV_dehydrog"/>
    <property type="match status" value="1"/>
</dbReference>
<dbReference type="SUPFAM" id="SSF53223">
    <property type="entry name" value="Aminoacid dehydrogenase-like, N-terminal domain"/>
    <property type="match status" value="1"/>
</dbReference>
<comment type="similarity">
    <text evidence="1 3 7">Belongs to the Glu/Leu/Phe/Val dehydrogenases family.</text>
</comment>
<dbReference type="EMBL" id="DQWE01000355">
    <property type="protein sequence ID" value="HDI83627.1"/>
    <property type="molecule type" value="Genomic_DNA"/>
</dbReference>
<dbReference type="Gene3D" id="3.40.50.10860">
    <property type="entry name" value="Leucine Dehydrogenase, chain A, domain 1"/>
    <property type="match status" value="1"/>
</dbReference>
<feature type="site" description="Important for catalysis" evidence="6">
    <location>
        <position position="144"/>
    </location>
</feature>
<feature type="binding site" evidence="5">
    <location>
        <position position="92"/>
    </location>
    <ligand>
        <name>substrate</name>
    </ligand>
</feature>
<organism evidence="9">
    <name type="scientific">candidate division WOR-3 bacterium</name>
    <dbReference type="NCBI Taxonomy" id="2052148"/>
    <lineage>
        <taxon>Bacteria</taxon>
        <taxon>Bacteria division WOR-3</taxon>
    </lineage>
</organism>
<dbReference type="PIRSF" id="PIRSF000185">
    <property type="entry name" value="Glu_DH"/>
    <property type="match status" value="1"/>
</dbReference>
<dbReference type="SUPFAM" id="SSF51735">
    <property type="entry name" value="NAD(P)-binding Rossmann-fold domains"/>
    <property type="match status" value="1"/>
</dbReference>
<dbReference type="InterPro" id="IPR014362">
    <property type="entry name" value="Glu_DH"/>
</dbReference>
<evidence type="ECO:0000256" key="5">
    <source>
        <dbReference type="PIRSR" id="PIRSR000185-2"/>
    </source>
</evidence>
<feature type="binding site" evidence="5">
    <location>
        <position position="68"/>
    </location>
    <ligand>
        <name>substrate</name>
    </ligand>
</feature>
<dbReference type="FunFam" id="3.40.50.10860:FF:000003">
    <property type="entry name" value="Glutamate dehydrogenase"/>
    <property type="match status" value="1"/>
</dbReference>
<proteinExistence type="inferred from homology"/>
<dbReference type="InterPro" id="IPR006095">
    <property type="entry name" value="Glu/Leu/Phe/Val/Trp_DH"/>
</dbReference>
<dbReference type="PANTHER" id="PTHR11606">
    <property type="entry name" value="GLUTAMATE DEHYDROGENASE"/>
    <property type="match status" value="1"/>
</dbReference>
<evidence type="ECO:0000259" key="8">
    <source>
        <dbReference type="SMART" id="SM00839"/>
    </source>
</evidence>
<evidence type="ECO:0000256" key="7">
    <source>
        <dbReference type="RuleBase" id="RU004417"/>
    </source>
</evidence>
<reference evidence="9" key="1">
    <citation type="journal article" date="2020" name="mSystems">
        <title>Genome- and Community-Level Interaction Insights into Carbon Utilization and Element Cycling Functions of Hydrothermarchaeota in Hydrothermal Sediment.</title>
        <authorList>
            <person name="Zhou Z."/>
            <person name="Liu Y."/>
            <person name="Xu W."/>
            <person name="Pan J."/>
            <person name="Luo Z.H."/>
            <person name="Li M."/>
        </authorList>
    </citation>
    <scope>NUCLEOTIDE SEQUENCE [LARGE SCALE GENOMIC DNA]</scope>
    <source>
        <strain evidence="9">HyVt-102</strain>
    </source>
</reference>
<keyword evidence="5" id="KW-0520">NAD</keyword>
<gene>
    <name evidence="9" type="ORF">ENF18_07550</name>
</gene>
<dbReference type="GO" id="GO:0000166">
    <property type="term" value="F:nucleotide binding"/>
    <property type="evidence" value="ECO:0007669"/>
    <property type="project" value="UniProtKB-KW"/>
</dbReference>
<evidence type="ECO:0000313" key="9">
    <source>
        <dbReference type="EMBL" id="HDI83627.1"/>
    </source>
</evidence>
<feature type="binding site" evidence="5">
    <location>
        <position position="219"/>
    </location>
    <ligand>
        <name>NAD(+)</name>
        <dbReference type="ChEBI" id="CHEBI:57540"/>
    </ligand>
</feature>
<dbReference type="InterPro" id="IPR033524">
    <property type="entry name" value="Glu/Leu/Phe/Val_DH_AS"/>
</dbReference>
<dbReference type="PRINTS" id="PR00082">
    <property type="entry name" value="GLFDHDRGNASE"/>
</dbReference>
<dbReference type="AlphaFoldDB" id="A0A7C0VB96"/>
<dbReference type="InterPro" id="IPR006096">
    <property type="entry name" value="Glu/Leu/Phe/Val/Trp_DH_C"/>
</dbReference>
<name>A0A7C0VB96_UNCW3</name>
<dbReference type="InterPro" id="IPR036291">
    <property type="entry name" value="NAD(P)-bd_dom_sf"/>
</dbReference>
<accession>A0A7C0VB96</accession>
<evidence type="ECO:0000256" key="4">
    <source>
        <dbReference type="PIRSR" id="PIRSR000185-1"/>
    </source>
</evidence>
<dbReference type="CDD" id="cd01076">
    <property type="entry name" value="NAD_bind_1_Glu_DH"/>
    <property type="match status" value="1"/>
</dbReference>
<protein>
    <recommendedName>
        <fullName evidence="3">Glutamate dehydrogenase</fullName>
    </recommendedName>
</protein>
<feature type="binding site" evidence="5">
    <location>
        <position position="188"/>
    </location>
    <ligand>
        <name>NAD(+)</name>
        <dbReference type="ChEBI" id="CHEBI:57540"/>
    </ligand>
</feature>
<dbReference type="GO" id="GO:0004352">
    <property type="term" value="F:glutamate dehydrogenase (NAD+) activity"/>
    <property type="evidence" value="ECO:0007669"/>
    <property type="project" value="TreeGrafter"/>
</dbReference>
<evidence type="ECO:0000256" key="1">
    <source>
        <dbReference type="ARBA" id="ARBA00006382"/>
    </source>
</evidence>
<dbReference type="InterPro" id="IPR033922">
    <property type="entry name" value="NAD_bind_Glu_DH"/>
</dbReference>
<dbReference type="Pfam" id="PF00208">
    <property type="entry name" value="ELFV_dehydrog"/>
    <property type="match status" value="1"/>
</dbReference>